<protein>
    <submittedName>
        <fullName evidence="2">Fatty acid desaturase</fullName>
    </submittedName>
</protein>
<keyword evidence="1" id="KW-1133">Transmembrane helix</keyword>
<sequence length="385" mass="45027">MKTGNEVYKESTDIRNTYRILPFQGAWTWLTGKDIPDRRPLWKSSSIEMIFWSISWIVVGTLLIHWSLTSEMSLFFTIVIYIIGVLFSASGARYVVATIIHQGVHGNLLSIQTGNKILCEIFSTILITQPYDSYRKFHIYEHHGKDFSTIEDKDLAAIYKLGFIPGKSKNRLYLNLLLTLLSPYFHLSYFIGRTKSNLIGVPKYRFIMTIIQLMVLGYLIWYLGIVSFLLMIIVPYVIVYQIASLLHLITEHVWLLRKEKETIRDSHINNSLGRFCGSPCPKSFALKYWPQWVIWSIAHLFYHLPIRMLVVQGSLVCHDWHHRVSSVKDWYNYAALREADAEKLAKEGRYDYTEFWGFHHCLDYVLTMINQAESVEIGDFKYRLN</sequence>
<evidence type="ECO:0000313" key="3">
    <source>
        <dbReference type="Proteomes" id="UP000242496"/>
    </source>
</evidence>
<feature type="transmembrane region" description="Helical" evidence="1">
    <location>
        <begin position="204"/>
        <end position="221"/>
    </location>
</feature>
<dbReference type="Proteomes" id="UP000242496">
    <property type="component" value="Unassembled WGS sequence"/>
</dbReference>
<dbReference type="AlphaFoldDB" id="A0A1I7G8E5"/>
<accession>A0A1I7G8E5</accession>
<feature type="transmembrane region" description="Helical" evidence="1">
    <location>
        <begin position="74"/>
        <end position="96"/>
    </location>
</feature>
<evidence type="ECO:0000313" key="2">
    <source>
        <dbReference type="EMBL" id="SFU44732.1"/>
    </source>
</evidence>
<keyword evidence="1" id="KW-0812">Transmembrane</keyword>
<keyword evidence="1" id="KW-0472">Membrane</keyword>
<name>A0A1I7G8E5_9GAMM</name>
<dbReference type="EMBL" id="FPBJ01000007">
    <property type="protein sequence ID" value="SFU44732.1"/>
    <property type="molecule type" value="Genomic_DNA"/>
</dbReference>
<feature type="transmembrane region" description="Helical" evidence="1">
    <location>
        <begin position="49"/>
        <end position="68"/>
    </location>
</feature>
<dbReference type="STRING" id="351659.SAMN05421784_10762"/>
<evidence type="ECO:0000256" key="1">
    <source>
        <dbReference type="SAM" id="Phobius"/>
    </source>
</evidence>
<keyword evidence="3" id="KW-1185">Reference proteome</keyword>
<feature type="transmembrane region" description="Helical" evidence="1">
    <location>
        <begin position="228"/>
        <end position="249"/>
    </location>
</feature>
<proteinExistence type="predicted"/>
<organism evidence="2 3">
    <name type="scientific">Xenorhabdus koppenhoeferi</name>
    <dbReference type="NCBI Taxonomy" id="351659"/>
    <lineage>
        <taxon>Bacteria</taxon>
        <taxon>Pseudomonadati</taxon>
        <taxon>Pseudomonadota</taxon>
        <taxon>Gammaproteobacteria</taxon>
        <taxon>Enterobacterales</taxon>
        <taxon>Morganellaceae</taxon>
        <taxon>Xenorhabdus</taxon>
    </lineage>
</organism>
<dbReference type="RefSeq" id="WP_218153252.1">
    <property type="nucleotide sequence ID" value="NZ_CAWRBG010000055.1"/>
</dbReference>
<gene>
    <name evidence="2" type="ORF">SAMN05421784_10762</name>
</gene>
<reference evidence="3" key="1">
    <citation type="submission" date="2016-10" db="EMBL/GenBank/DDBJ databases">
        <authorList>
            <person name="Varghese N."/>
            <person name="Submissions S."/>
        </authorList>
    </citation>
    <scope>NUCLEOTIDE SEQUENCE [LARGE SCALE GENOMIC DNA]</scope>
    <source>
        <strain evidence="3">DSM 18168</strain>
    </source>
</reference>
<feature type="transmembrane region" description="Helical" evidence="1">
    <location>
        <begin position="172"/>
        <end position="192"/>
    </location>
</feature>